<feature type="compositionally biased region" description="Low complexity" evidence="5">
    <location>
        <begin position="241"/>
        <end position="259"/>
    </location>
</feature>
<protein>
    <submittedName>
        <fullName evidence="8">Copper transport protein</fullName>
    </submittedName>
</protein>
<dbReference type="PANTHER" id="PTHR34820:SF4">
    <property type="entry name" value="INNER MEMBRANE PROTEIN YEBZ"/>
    <property type="match status" value="1"/>
</dbReference>
<dbReference type="AlphaFoldDB" id="A0A7W7DAK8"/>
<dbReference type="Gene3D" id="2.60.40.1220">
    <property type="match status" value="1"/>
</dbReference>
<sequence>MAGLAVVLWAAPARAHAELVESDPIAGAALPEAPRAAVLAFSERVAPRLSSARLLDGSGRVLPGARTTPSGDRLTIQLPRLTVGAYGIAWRVVSEDDAHTTDGVLLFTVGSAPPAALASASSPSSGPGPYDVALRWTRLCLLAGLVGGLATAGLVLRRVRPPISPLRVAAAQHRLATLATACAALAVAVGLAELAGKPPAPQWERLWLARTTALAVLAVYAVALRRTASHHAKSLRATTRLPTQPATTPSSLPTTTPRPFAGPLAIATSRTTPGVLPTPTATSEPETSPGVPSLLRWPLAGAGPAVGVVVTAEAWAGHAAALGVPAIAADAVHILTALLWLGTVTALAVLFTASPGDGPALARAYRAPLTRLALVGAVLAGLTGLLHALLQLAPSTAPLTSPYGRTLLVKAAIVIMVAALGLTGALRSREPRLPDAVRSRGRRMAAEAVLTPASPVRSCERRRGDALLSHEGTSADVLGARARGRWVAAEAVAGAVLLLVAGILAETSPSRRPPALVAARARTVTATVDDLVVGISVTPNRAGVNGFTVTATSSRRPAPAPIDGVALELPTGGTVLRPTDPGRYFGTAALNLLGPVRLTVVVHRAGARLEVPMVWTVG</sequence>
<comment type="subcellular location">
    <subcellularLocation>
        <location evidence="1">Cell envelope</location>
    </subcellularLocation>
</comment>
<dbReference type="PANTHER" id="PTHR34820">
    <property type="entry name" value="INNER MEMBRANE PROTEIN YEBZ"/>
    <property type="match status" value="1"/>
</dbReference>
<feature type="transmembrane region" description="Helical" evidence="6">
    <location>
        <begin position="136"/>
        <end position="155"/>
    </location>
</feature>
<dbReference type="GO" id="GO:0030313">
    <property type="term" value="C:cell envelope"/>
    <property type="evidence" value="ECO:0007669"/>
    <property type="project" value="UniProtKB-SubCell"/>
</dbReference>
<feature type="compositionally biased region" description="Low complexity" evidence="5">
    <location>
        <begin position="277"/>
        <end position="289"/>
    </location>
</feature>
<dbReference type="EMBL" id="JACHND010000001">
    <property type="protein sequence ID" value="MBB4703332.1"/>
    <property type="molecule type" value="Genomic_DNA"/>
</dbReference>
<dbReference type="GO" id="GO:0046688">
    <property type="term" value="P:response to copper ion"/>
    <property type="evidence" value="ECO:0007669"/>
    <property type="project" value="InterPro"/>
</dbReference>
<dbReference type="InterPro" id="IPR007348">
    <property type="entry name" value="CopC_dom"/>
</dbReference>
<feature type="region of interest" description="Disordered" evidence="5">
    <location>
        <begin position="233"/>
        <end position="290"/>
    </location>
</feature>
<gene>
    <name evidence="8" type="ORF">BJ982_004876</name>
</gene>
<keyword evidence="4" id="KW-0186">Copper</keyword>
<evidence type="ECO:0000256" key="5">
    <source>
        <dbReference type="SAM" id="MobiDB-lite"/>
    </source>
</evidence>
<organism evidence="8 9">
    <name type="scientific">Sphaerisporangium siamense</name>
    <dbReference type="NCBI Taxonomy" id="795645"/>
    <lineage>
        <taxon>Bacteria</taxon>
        <taxon>Bacillati</taxon>
        <taxon>Actinomycetota</taxon>
        <taxon>Actinomycetes</taxon>
        <taxon>Streptosporangiales</taxon>
        <taxon>Streptosporangiaceae</taxon>
        <taxon>Sphaerisporangium</taxon>
    </lineage>
</organism>
<evidence type="ECO:0000313" key="9">
    <source>
        <dbReference type="Proteomes" id="UP000542210"/>
    </source>
</evidence>
<dbReference type="Pfam" id="PF04234">
    <property type="entry name" value="CopC"/>
    <property type="match status" value="1"/>
</dbReference>
<dbReference type="GO" id="GO:0006825">
    <property type="term" value="P:copper ion transport"/>
    <property type="evidence" value="ECO:0007669"/>
    <property type="project" value="InterPro"/>
</dbReference>
<evidence type="ECO:0000256" key="6">
    <source>
        <dbReference type="SAM" id="Phobius"/>
    </source>
</evidence>
<feature type="transmembrane region" description="Helical" evidence="6">
    <location>
        <begin position="372"/>
        <end position="392"/>
    </location>
</feature>
<feature type="transmembrane region" description="Helical" evidence="6">
    <location>
        <begin position="334"/>
        <end position="351"/>
    </location>
</feature>
<evidence type="ECO:0000256" key="3">
    <source>
        <dbReference type="ARBA" id="ARBA00022729"/>
    </source>
</evidence>
<feature type="transmembrane region" description="Helical" evidence="6">
    <location>
        <begin position="407"/>
        <end position="426"/>
    </location>
</feature>
<dbReference type="Proteomes" id="UP000542210">
    <property type="component" value="Unassembled WGS sequence"/>
</dbReference>
<keyword evidence="6" id="KW-0812">Transmembrane</keyword>
<feature type="transmembrane region" description="Helical" evidence="6">
    <location>
        <begin position="175"/>
        <end position="195"/>
    </location>
</feature>
<reference evidence="8 9" key="1">
    <citation type="submission" date="2020-08" db="EMBL/GenBank/DDBJ databases">
        <title>Sequencing the genomes of 1000 actinobacteria strains.</title>
        <authorList>
            <person name="Klenk H.-P."/>
        </authorList>
    </citation>
    <scope>NUCLEOTIDE SEQUENCE [LARGE SCALE GENOMIC DNA]</scope>
    <source>
        <strain evidence="8 9">DSM 45784</strain>
    </source>
</reference>
<evidence type="ECO:0000256" key="4">
    <source>
        <dbReference type="ARBA" id="ARBA00023008"/>
    </source>
</evidence>
<keyword evidence="6" id="KW-0472">Membrane</keyword>
<dbReference type="GO" id="GO:0005507">
    <property type="term" value="F:copper ion binding"/>
    <property type="evidence" value="ECO:0007669"/>
    <property type="project" value="InterPro"/>
</dbReference>
<comment type="caution">
    <text evidence="8">The sequence shown here is derived from an EMBL/GenBank/DDBJ whole genome shotgun (WGS) entry which is preliminary data.</text>
</comment>
<keyword evidence="3" id="KW-0732">Signal</keyword>
<accession>A0A7W7DAK8</accession>
<evidence type="ECO:0000259" key="7">
    <source>
        <dbReference type="Pfam" id="PF04234"/>
    </source>
</evidence>
<evidence type="ECO:0000313" key="8">
    <source>
        <dbReference type="EMBL" id="MBB4703332.1"/>
    </source>
</evidence>
<evidence type="ECO:0000256" key="2">
    <source>
        <dbReference type="ARBA" id="ARBA00022723"/>
    </source>
</evidence>
<proteinExistence type="predicted"/>
<keyword evidence="6" id="KW-1133">Transmembrane helix</keyword>
<name>A0A7W7DAK8_9ACTN</name>
<evidence type="ECO:0000256" key="1">
    <source>
        <dbReference type="ARBA" id="ARBA00004196"/>
    </source>
</evidence>
<keyword evidence="9" id="KW-1185">Reference proteome</keyword>
<dbReference type="InterPro" id="IPR014755">
    <property type="entry name" value="Cu-Rt/internalin_Ig-like"/>
</dbReference>
<dbReference type="RefSeq" id="WP_184883695.1">
    <property type="nucleotide sequence ID" value="NZ_JACHND010000001.1"/>
</dbReference>
<dbReference type="SUPFAM" id="SSF81296">
    <property type="entry name" value="E set domains"/>
    <property type="match status" value="1"/>
</dbReference>
<feature type="transmembrane region" description="Helical" evidence="6">
    <location>
        <begin position="207"/>
        <end position="224"/>
    </location>
</feature>
<keyword evidence="2" id="KW-0479">Metal-binding</keyword>
<dbReference type="GO" id="GO:0005886">
    <property type="term" value="C:plasma membrane"/>
    <property type="evidence" value="ECO:0007669"/>
    <property type="project" value="TreeGrafter"/>
</dbReference>
<dbReference type="GO" id="GO:0042597">
    <property type="term" value="C:periplasmic space"/>
    <property type="evidence" value="ECO:0007669"/>
    <property type="project" value="InterPro"/>
</dbReference>
<feature type="domain" description="CopC" evidence="7">
    <location>
        <begin position="16"/>
        <end position="109"/>
    </location>
</feature>
<dbReference type="InterPro" id="IPR032694">
    <property type="entry name" value="CopC/D"/>
</dbReference>
<dbReference type="InterPro" id="IPR014756">
    <property type="entry name" value="Ig_E-set"/>
</dbReference>